<evidence type="ECO:0000256" key="4">
    <source>
        <dbReference type="ARBA" id="ARBA00022729"/>
    </source>
</evidence>
<evidence type="ECO:0008006" key="8">
    <source>
        <dbReference type="Google" id="ProtNLM"/>
    </source>
</evidence>
<evidence type="ECO:0000256" key="2">
    <source>
        <dbReference type="ARBA" id="ARBA00010112"/>
    </source>
</evidence>
<dbReference type="InterPro" id="IPR001534">
    <property type="entry name" value="Transthyretin-like"/>
</dbReference>
<organism evidence="6 7">
    <name type="scientific">Necator americanus</name>
    <name type="common">Human hookworm</name>
    <dbReference type="NCBI Taxonomy" id="51031"/>
    <lineage>
        <taxon>Eukaryota</taxon>
        <taxon>Metazoa</taxon>
        <taxon>Ecdysozoa</taxon>
        <taxon>Nematoda</taxon>
        <taxon>Chromadorea</taxon>
        <taxon>Rhabditida</taxon>
        <taxon>Rhabditina</taxon>
        <taxon>Rhabditomorpha</taxon>
        <taxon>Strongyloidea</taxon>
        <taxon>Ancylostomatidae</taxon>
        <taxon>Bunostominae</taxon>
        <taxon>Necator</taxon>
    </lineage>
</organism>
<evidence type="ECO:0000256" key="3">
    <source>
        <dbReference type="ARBA" id="ARBA00022525"/>
    </source>
</evidence>
<sequence length="126" mass="14591">MFVNILIALALVVAANAHSITVRGVFECDDDKRLPVFVKLMERDSFHDDLLKWKQVRVYDDFEIKGTEDEAFGFTPYLEIMHTCREVPETIIVNFGTRVGDVEIDLGNVYLDDTKIKEKMFNQFIL</sequence>
<dbReference type="Pfam" id="PF01060">
    <property type="entry name" value="TTR-52"/>
    <property type="match status" value="1"/>
</dbReference>
<comment type="caution">
    <text evidence="6">The sequence shown here is derived from an EMBL/GenBank/DDBJ whole genome shotgun (WGS) entry which is preliminary data.</text>
</comment>
<dbReference type="Gene3D" id="2.60.40.3330">
    <property type="match status" value="1"/>
</dbReference>
<evidence type="ECO:0000313" key="6">
    <source>
        <dbReference type="EMBL" id="KAK6766601.1"/>
    </source>
</evidence>
<evidence type="ECO:0000256" key="5">
    <source>
        <dbReference type="SAM" id="SignalP"/>
    </source>
</evidence>
<dbReference type="PANTHER" id="PTHR21700">
    <property type="entry name" value="TRANSTHYRETIN-LIKE FAMILY PROTEIN-RELATED"/>
    <property type="match status" value="1"/>
</dbReference>
<dbReference type="EMBL" id="JAVFWL010000006">
    <property type="protein sequence ID" value="KAK6766601.1"/>
    <property type="molecule type" value="Genomic_DNA"/>
</dbReference>
<comment type="subcellular location">
    <subcellularLocation>
        <location evidence="1">Secreted</location>
    </subcellularLocation>
</comment>
<feature type="signal peptide" evidence="5">
    <location>
        <begin position="1"/>
        <end position="17"/>
    </location>
</feature>
<keyword evidence="7" id="KW-1185">Reference proteome</keyword>
<name>A0ABR1EXI8_NECAM</name>
<gene>
    <name evidence="6" type="primary">Necator_chrX.g26257</name>
    <name evidence="6" type="ORF">RB195_026091</name>
</gene>
<evidence type="ECO:0000256" key="1">
    <source>
        <dbReference type="ARBA" id="ARBA00004613"/>
    </source>
</evidence>
<accession>A0ABR1EXI8</accession>
<evidence type="ECO:0000313" key="7">
    <source>
        <dbReference type="Proteomes" id="UP001303046"/>
    </source>
</evidence>
<dbReference type="InterPro" id="IPR038479">
    <property type="entry name" value="Transthyretin-like_sf"/>
</dbReference>
<reference evidence="6 7" key="1">
    <citation type="submission" date="2023-08" db="EMBL/GenBank/DDBJ databases">
        <title>A Necator americanus chromosomal reference genome.</title>
        <authorList>
            <person name="Ilik V."/>
            <person name="Petrzelkova K.J."/>
            <person name="Pardy F."/>
            <person name="Fuh T."/>
            <person name="Niatou-Singa F.S."/>
            <person name="Gouil Q."/>
            <person name="Baker L."/>
            <person name="Ritchie M.E."/>
            <person name="Jex A.R."/>
            <person name="Gazzola D."/>
            <person name="Li H."/>
            <person name="Toshio Fujiwara R."/>
            <person name="Zhan B."/>
            <person name="Aroian R.V."/>
            <person name="Pafco B."/>
            <person name="Schwarz E.M."/>
        </authorList>
    </citation>
    <scope>NUCLEOTIDE SEQUENCE [LARGE SCALE GENOMIC DNA]</scope>
    <source>
        <strain evidence="6 7">Aroian</strain>
        <tissue evidence="6">Whole animal</tissue>
    </source>
</reference>
<comment type="similarity">
    <text evidence="2">Belongs to the nematode transthyretin-like family.</text>
</comment>
<feature type="chain" id="PRO_5046262160" description="Transthyretin-like family protein" evidence="5">
    <location>
        <begin position="18"/>
        <end position="126"/>
    </location>
</feature>
<keyword evidence="4 5" id="KW-0732">Signal</keyword>
<protein>
    <recommendedName>
        <fullName evidence="8">Transthyretin-like family protein</fullName>
    </recommendedName>
</protein>
<keyword evidence="3" id="KW-0964">Secreted</keyword>
<dbReference type="Proteomes" id="UP001303046">
    <property type="component" value="Unassembled WGS sequence"/>
</dbReference>
<proteinExistence type="inferred from homology"/>